<comment type="caution">
    <text evidence="6">The sequence shown here is derived from an EMBL/GenBank/DDBJ whole genome shotgun (WGS) entry which is preliminary data.</text>
</comment>
<feature type="chain" id="PRO_5035296083" description="EamA domain-containing protein" evidence="4">
    <location>
        <begin position="25"/>
        <end position="497"/>
    </location>
</feature>
<dbReference type="SUPFAM" id="SSF103481">
    <property type="entry name" value="Multidrug resistance efflux transporter EmrE"/>
    <property type="match status" value="1"/>
</dbReference>
<evidence type="ECO:0000256" key="1">
    <source>
        <dbReference type="ARBA" id="ARBA00004141"/>
    </source>
</evidence>
<keyword evidence="7" id="KW-1185">Reference proteome</keyword>
<feature type="transmembrane region" description="Helical" evidence="3">
    <location>
        <begin position="200"/>
        <end position="221"/>
    </location>
</feature>
<dbReference type="PANTHER" id="PTHR23051">
    <property type="entry name" value="SOLUTE CARRIER FAMILY 35, MEMBER F5"/>
    <property type="match status" value="1"/>
</dbReference>
<dbReference type="PANTHER" id="PTHR23051:SF12">
    <property type="entry name" value="OS04G0645600 PROTEIN"/>
    <property type="match status" value="1"/>
</dbReference>
<gene>
    <name evidence="6" type="ORF">ZIOFF_002400</name>
</gene>
<evidence type="ECO:0000256" key="4">
    <source>
        <dbReference type="SAM" id="SignalP"/>
    </source>
</evidence>
<evidence type="ECO:0000313" key="6">
    <source>
        <dbReference type="EMBL" id="KAG6537313.1"/>
    </source>
</evidence>
<dbReference type="Proteomes" id="UP000734854">
    <property type="component" value="Unassembled WGS sequence"/>
</dbReference>
<accession>A0A8J5I7F8</accession>
<feature type="transmembrane region" description="Helical" evidence="3">
    <location>
        <begin position="384"/>
        <end position="401"/>
    </location>
</feature>
<feature type="signal peptide" evidence="4">
    <location>
        <begin position="1"/>
        <end position="24"/>
    </location>
</feature>
<keyword evidence="4" id="KW-0732">Signal</keyword>
<feature type="transmembrane region" description="Helical" evidence="3">
    <location>
        <begin position="330"/>
        <end position="346"/>
    </location>
</feature>
<evidence type="ECO:0000259" key="5">
    <source>
        <dbReference type="Pfam" id="PF00892"/>
    </source>
</evidence>
<feature type="transmembrane region" description="Helical" evidence="3">
    <location>
        <begin position="227"/>
        <end position="247"/>
    </location>
</feature>
<evidence type="ECO:0000256" key="2">
    <source>
        <dbReference type="ARBA" id="ARBA00007635"/>
    </source>
</evidence>
<protein>
    <recommendedName>
        <fullName evidence="5">EamA domain-containing protein</fullName>
    </recommendedName>
</protein>
<keyword evidence="3" id="KW-1133">Transmembrane helix</keyword>
<organism evidence="6 7">
    <name type="scientific">Zingiber officinale</name>
    <name type="common">Ginger</name>
    <name type="synonym">Amomum zingiber</name>
    <dbReference type="NCBI Taxonomy" id="94328"/>
    <lineage>
        <taxon>Eukaryota</taxon>
        <taxon>Viridiplantae</taxon>
        <taxon>Streptophyta</taxon>
        <taxon>Embryophyta</taxon>
        <taxon>Tracheophyta</taxon>
        <taxon>Spermatophyta</taxon>
        <taxon>Magnoliopsida</taxon>
        <taxon>Liliopsida</taxon>
        <taxon>Zingiberales</taxon>
        <taxon>Zingiberaceae</taxon>
        <taxon>Zingiber</taxon>
    </lineage>
</organism>
<dbReference type="Pfam" id="PF00892">
    <property type="entry name" value="EamA"/>
    <property type="match status" value="1"/>
</dbReference>
<keyword evidence="3" id="KW-0812">Transmembrane</keyword>
<proteinExistence type="inferred from homology"/>
<evidence type="ECO:0000313" key="7">
    <source>
        <dbReference type="Proteomes" id="UP000734854"/>
    </source>
</evidence>
<dbReference type="InterPro" id="IPR000620">
    <property type="entry name" value="EamA_dom"/>
</dbReference>
<keyword evidence="3" id="KW-0472">Membrane</keyword>
<feature type="transmembrane region" description="Helical" evidence="3">
    <location>
        <begin position="430"/>
        <end position="457"/>
    </location>
</feature>
<name>A0A8J5I7F8_ZINOF</name>
<feature type="transmembrane region" description="Helical" evidence="3">
    <location>
        <begin position="298"/>
        <end position="318"/>
    </location>
</feature>
<dbReference type="GO" id="GO:0016020">
    <property type="term" value="C:membrane"/>
    <property type="evidence" value="ECO:0007669"/>
    <property type="project" value="InterPro"/>
</dbReference>
<dbReference type="AlphaFoldDB" id="A0A8J5I7F8"/>
<comment type="similarity">
    <text evidence="2">Belongs to the drug/metabolite transporter (DMT) superfamily. Plant drug/metabolite exporter (P-DME) (TC 2.A.7.4) family.</text>
</comment>
<feature type="transmembrane region" description="Helical" evidence="3">
    <location>
        <begin position="469"/>
        <end position="488"/>
    </location>
</feature>
<dbReference type="InterPro" id="IPR037185">
    <property type="entry name" value="EmrE-like"/>
</dbReference>
<feature type="transmembrane region" description="Helical" evidence="3">
    <location>
        <begin position="259"/>
        <end position="278"/>
    </location>
</feature>
<sequence length="497" mass="55887">MSSWRYRAGLFLIVGVVVIWVASAEVTQDFSTHEEESCVDFTYASKLQSEFIESLTDEQPSDIIPKIKRAQLSGIDVTLINNKEDVRMGIFIDYQQPFAITYLGASLMVVYLPVSFLRDWVYSLLRKHPSRSDKLSSGINSSPKHSQRLIEMEAQSLLVKKEIGIDLSARKEEQSLISQIKDDVDIEMLKERKAVTTKEMITYSIYLAPIWFVTEYLSNAALARTSVASTTVLSSTSCLFTLFIGVLLRQDSLNMSKVIAVFVCMAGVVMTTFGKTWATDESELSAASNGKRSLVGDIFGLLSAMTYGLFTVLLKKFAGEEGEGVDVQKLFGYVGLFTLVALWWLGKFPALFRRLWDYYQHFLFLTKCFAQFLYLITQYKLSKNILLFSFFSVWPLTALGIEPKFRIPHSAKMDEIVLANGFIGSVLSDYFWALCVVWTTPLVATLGMSLTIPLAMLADMMIHGRHYSAVYILGSTQVFAGFVVANLSDRLSRFIGF</sequence>
<feature type="transmembrane region" description="Helical" evidence="3">
    <location>
        <begin position="98"/>
        <end position="117"/>
    </location>
</feature>
<dbReference type="EMBL" id="JACMSC010000001">
    <property type="protein sequence ID" value="KAG6537313.1"/>
    <property type="molecule type" value="Genomic_DNA"/>
</dbReference>
<feature type="transmembrane region" description="Helical" evidence="3">
    <location>
        <begin position="358"/>
        <end position="377"/>
    </location>
</feature>
<comment type="subcellular location">
    <subcellularLocation>
        <location evidence="1">Membrane</location>
        <topology evidence="1">Multi-pass membrane protein</topology>
    </subcellularLocation>
</comment>
<evidence type="ECO:0000256" key="3">
    <source>
        <dbReference type="SAM" id="Phobius"/>
    </source>
</evidence>
<reference evidence="6 7" key="1">
    <citation type="submission" date="2020-08" db="EMBL/GenBank/DDBJ databases">
        <title>Plant Genome Project.</title>
        <authorList>
            <person name="Zhang R.-G."/>
        </authorList>
    </citation>
    <scope>NUCLEOTIDE SEQUENCE [LARGE SCALE GENOMIC DNA]</scope>
    <source>
        <tissue evidence="6">Rhizome</tissue>
    </source>
</reference>
<feature type="domain" description="EamA" evidence="5">
    <location>
        <begin position="191"/>
        <end position="272"/>
    </location>
</feature>